<proteinExistence type="predicted"/>
<dbReference type="InterPro" id="IPR046700">
    <property type="entry name" value="DUF6570"/>
</dbReference>
<sequence length="53" mass="6022">MDPGEVPEELQGLTEIGEMLIARVFIVISEINFSQDIQELATRLPRHPLSLKF</sequence>
<protein>
    <recommendedName>
        <fullName evidence="1">DUF6570 domain-containing protein</fullName>
    </recommendedName>
</protein>
<dbReference type="Proteomes" id="UP000234323">
    <property type="component" value="Unassembled WGS sequence"/>
</dbReference>
<name>A0A2I1HJI3_9GLOM</name>
<dbReference type="EMBL" id="LLXI01003329">
    <property type="protein sequence ID" value="PKY59037.1"/>
    <property type="molecule type" value="Genomic_DNA"/>
</dbReference>
<dbReference type="Pfam" id="PF20209">
    <property type="entry name" value="DUF6570"/>
    <property type="match status" value="1"/>
</dbReference>
<organism evidence="2 3">
    <name type="scientific">Rhizophagus irregularis</name>
    <dbReference type="NCBI Taxonomy" id="588596"/>
    <lineage>
        <taxon>Eukaryota</taxon>
        <taxon>Fungi</taxon>
        <taxon>Fungi incertae sedis</taxon>
        <taxon>Mucoromycota</taxon>
        <taxon>Glomeromycotina</taxon>
        <taxon>Glomeromycetes</taxon>
        <taxon>Glomerales</taxon>
        <taxon>Glomeraceae</taxon>
        <taxon>Rhizophagus</taxon>
    </lineage>
</organism>
<comment type="caution">
    <text evidence="2">The sequence shown here is derived from an EMBL/GenBank/DDBJ whole genome shotgun (WGS) entry which is preliminary data.</text>
</comment>
<evidence type="ECO:0000259" key="1">
    <source>
        <dbReference type="Pfam" id="PF20209"/>
    </source>
</evidence>
<accession>A0A2I1HJI3</accession>
<gene>
    <name evidence="2" type="ORF">RhiirA4_412305</name>
</gene>
<dbReference type="AlphaFoldDB" id="A0A2I1HJI3"/>
<evidence type="ECO:0000313" key="3">
    <source>
        <dbReference type="Proteomes" id="UP000234323"/>
    </source>
</evidence>
<reference evidence="2 3" key="1">
    <citation type="submission" date="2015-10" db="EMBL/GenBank/DDBJ databases">
        <title>Genome analyses suggest a sexual origin of heterokaryosis in a supposedly ancient asexual fungus.</title>
        <authorList>
            <person name="Ropars J."/>
            <person name="Sedzielewska K."/>
            <person name="Noel J."/>
            <person name="Charron P."/>
            <person name="Farinelli L."/>
            <person name="Marton T."/>
            <person name="Kruger M."/>
            <person name="Pelin A."/>
            <person name="Brachmann A."/>
            <person name="Corradi N."/>
        </authorList>
    </citation>
    <scope>NUCLEOTIDE SEQUENCE [LARGE SCALE GENOMIC DNA]</scope>
    <source>
        <strain evidence="2 3">A4</strain>
    </source>
</reference>
<evidence type="ECO:0000313" key="2">
    <source>
        <dbReference type="EMBL" id="PKY59037.1"/>
    </source>
</evidence>
<keyword evidence="3" id="KW-1185">Reference proteome</keyword>
<feature type="domain" description="DUF6570" evidence="1">
    <location>
        <begin position="1"/>
        <end position="34"/>
    </location>
</feature>